<dbReference type="GO" id="GO:0005634">
    <property type="term" value="C:nucleus"/>
    <property type="evidence" value="ECO:0007669"/>
    <property type="project" value="UniProtKB-SubCell"/>
</dbReference>
<keyword evidence="10" id="KW-1185">Reference proteome</keyword>
<comment type="subcellular location">
    <subcellularLocation>
        <location evidence="1">Nucleus</location>
    </subcellularLocation>
</comment>
<feature type="region of interest" description="Disordered" evidence="7">
    <location>
        <begin position="66"/>
        <end position="96"/>
    </location>
</feature>
<protein>
    <recommendedName>
        <fullName evidence="8">WRKY domain-containing protein</fullName>
    </recommendedName>
</protein>
<dbReference type="GO" id="GO:0010150">
    <property type="term" value="P:leaf senescence"/>
    <property type="evidence" value="ECO:0007669"/>
    <property type="project" value="UniProtKB-ARBA"/>
</dbReference>
<accession>A0A445D6E9</accession>
<keyword evidence="3" id="KW-0238">DNA-binding</keyword>
<dbReference type="PANTHER" id="PTHR32096">
    <property type="entry name" value="WRKY TRANSCRIPTION FACTOR 30-RELATED-RELATED"/>
    <property type="match status" value="1"/>
</dbReference>
<dbReference type="PROSITE" id="PS50811">
    <property type="entry name" value="WRKY"/>
    <property type="match status" value="1"/>
</dbReference>
<dbReference type="STRING" id="3818.A0A445D6E9"/>
<reference evidence="9 10" key="1">
    <citation type="submission" date="2019-01" db="EMBL/GenBank/DDBJ databases">
        <title>Sequencing of cultivated peanut Arachis hypogaea provides insights into genome evolution and oil improvement.</title>
        <authorList>
            <person name="Chen X."/>
        </authorList>
    </citation>
    <scope>NUCLEOTIDE SEQUENCE [LARGE SCALE GENOMIC DNA]</scope>
    <source>
        <strain evidence="10">cv. Fuhuasheng</strain>
        <tissue evidence="9">Leaves</tissue>
    </source>
</reference>
<evidence type="ECO:0000313" key="9">
    <source>
        <dbReference type="EMBL" id="RYR58832.1"/>
    </source>
</evidence>
<dbReference type="InterPro" id="IPR003657">
    <property type="entry name" value="WRKY_dom"/>
</dbReference>
<dbReference type="PANTHER" id="PTHR32096:SF36">
    <property type="entry name" value="WRKY TRANSCRIPTION FACTOR 41-RELATED"/>
    <property type="match status" value="1"/>
</dbReference>
<dbReference type="SMR" id="A0A445D6E9"/>
<dbReference type="AlphaFoldDB" id="A0A445D6E9"/>
<proteinExistence type="inferred from homology"/>
<dbReference type="InterPro" id="IPR044810">
    <property type="entry name" value="WRKY_plant"/>
</dbReference>
<comment type="similarity">
    <text evidence="6">Belongs to the WRKY group III family.</text>
</comment>
<dbReference type="Proteomes" id="UP000289738">
    <property type="component" value="Chromosome A05"/>
</dbReference>
<dbReference type="Gramene" id="arahy.Tifrunner.gnm2.ann2.Ah05g210500.1">
    <property type="protein sequence ID" value="arahy.Tifrunner.gnm2.ann2.Ah05g210500.1-CDS"/>
    <property type="gene ID" value="arahy.Tifrunner.gnm2.ann2.Ah05g210500"/>
</dbReference>
<evidence type="ECO:0000256" key="2">
    <source>
        <dbReference type="ARBA" id="ARBA00023015"/>
    </source>
</evidence>
<dbReference type="GO" id="GO:0042542">
    <property type="term" value="P:response to hydrogen peroxide"/>
    <property type="evidence" value="ECO:0007669"/>
    <property type="project" value="UniProtKB-ARBA"/>
</dbReference>
<evidence type="ECO:0000259" key="8">
    <source>
        <dbReference type="PROSITE" id="PS50811"/>
    </source>
</evidence>
<dbReference type="SUPFAM" id="SSF118290">
    <property type="entry name" value="WRKY DNA-binding domain"/>
    <property type="match status" value="1"/>
</dbReference>
<dbReference type="Gene3D" id="2.20.25.80">
    <property type="entry name" value="WRKY domain"/>
    <property type="match status" value="1"/>
</dbReference>
<dbReference type="GO" id="GO:0003700">
    <property type="term" value="F:DNA-binding transcription factor activity"/>
    <property type="evidence" value="ECO:0007669"/>
    <property type="project" value="InterPro"/>
</dbReference>
<evidence type="ECO:0000256" key="3">
    <source>
        <dbReference type="ARBA" id="ARBA00023125"/>
    </source>
</evidence>
<organism evidence="9 10">
    <name type="scientific">Arachis hypogaea</name>
    <name type="common">Peanut</name>
    <dbReference type="NCBI Taxonomy" id="3818"/>
    <lineage>
        <taxon>Eukaryota</taxon>
        <taxon>Viridiplantae</taxon>
        <taxon>Streptophyta</taxon>
        <taxon>Embryophyta</taxon>
        <taxon>Tracheophyta</taxon>
        <taxon>Spermatophyta</taxon>
        <taxon>Magnoliopsida</taxon>
        <taxon>eudicotyledons</taxon>
        <taxon>Gunneridae</taxon>
        <taxon>Pentapetalae</taxon>
        <taxon>rosids</taxon>
        <taxon>fabids</taxon>
        <taxon>Fabales</taxon>
        <taxon>Fabaceae</taxon>
        <taxon>Papilionoideae</taxon>
        <taxon>50 kb inversion clade</taxon>
        <taxon>dalbergioids sensu lato</taxon>
        <taxon>Dalbergieae</taxon>
        <taxon>Pterocarpus clade</taxon>
        <taxon>Arachis</taxon>
    </lineage>
</organism>
<name>A0A445D6E9_ARAHY</name>
<evidence type="ECO:0000256" key="4">
    <source>
        <dbReference type="ARBA" id="ARBA00023163"/>
    </source>
</evidence>
<dbReference type="GO" id="GO:0010193">
    <property type="term" value="P:response to ozone"/>
    <property type="evidence" value="ECO:0007669"/>
    <property type="project" value="UniProtKB-ARBA"/>
</dbReference>
<evidence type="ECO:0000313" key="10">
    <source>
        <dbReference type="Proteomes" id="UP000289738"/>
    </source>
</evidence>
<dbReference type="GO" id="GO:0009751">
    <property type="term" value="P:response to salicylic acid"/>
    <property type="evidence" value="ECO:0007669"/>
    <property type="project" value="UniProtKB-ARBA"/>
</dbReference>
<dbReference type="EMBL" id="SDMP01000005">
    <property type="protein sequence ID" value="RYR58832.1"/>
    <property type="molecule type" value="Genomic_DNA"/>
</dbReference>
<feature type="domain" description="WRKY" evidence="8">
    <location>
        <begin position="120"/>
        <end position="177"/>
    </location>
</feature>
<keyword evidence="5" id="KW-0539">Nucleus</keyword>
<comment type="caution">
    <text evidence="9">The sequence shown here is derived from an EMBL/GenBank/DDBJ whole genome shotgun (WGS) entry which is preliminary data.</text>
</comment>
<evidence type="ECO:0000256" key="1">
    <source>
        <dbReference type="ARBA" id="ARBA00004123"/>
    </source>
</evidence>
<keyword evidence="2" id="KW-0805">Transcription regulation</keyword>
<dbReference type="Pfam" id="PF03106">
    <property type="entry name" value="WRKY"/>
    <property type="match status" value="1"/>
</dbReference>
<dbReference type="GO" id="GO:0000976">
    <property type="term" value="F:transcription cis-regulatory region binding"/>
    <property type="evidence" value="ECO:0007669"/>
    <property type="project" value="TreeGrafter"/>
</dbReference>
<keyword evidence="4" id="KW-0804">Transcription</keyword>
<feature type="compositionally biased region" description="Polar residues" evidence="7">
    <location>
        <begin position="66"/>
        <end position="77"/>
    </location>
</feature>
<sequence>MECEGSWEKSELKNELVQGMEVARKLKAELELESSADNRDLLVDKILSSYDKALLILRWNGSVSKPHTLHPSTKTSPPQSPLPHNHQQELKHSSQKRKMISKWVNQVKVNSENGFEGSHEDGYSWRKYGQKDILGSKYPRSYYRCTFRNTKDCWATKQVQRSEDDPNIFEITYKGSHTCSKGKKNAAMSAKSPDIQEPQEHHTNFQNMLTVTVAKPGNEEMACPFTSPSTSSGCRTQENQNFLPSILENNPFLGSLSQTHLLLPNTPESNYFPSPFCANELDGIYSNRCLEFDVSEIISAHTSATNPPIFDFDFSLDPLELGQNFHFNASRFPH</sequence>
<dbReference type="OrthoDB" id="1888929at2759"/>
<evidence type="ECO:0000256" key="7">
    <source>
        <dbReference type="SAM" id="MobiDB-lite"/>
    </source>
</evidence>
<dbReference type="FunFam" id="2.20.25.80:FF:000009">
    <property type="entry name" value="WRKY transcription factor 53"/>
    <property type="match status" value="1"/>
</dbReference>
<dbReference type="SMART" id="SM00774">
    <property type="entry name" value="WRKY"/>
    <property type="match status" value="1"/>
</dbReference>
<gene>
    <name evidence="9" type="ORF">Ahy_A05g024700</name>
</gene>
<evidence type="ECO:0000256" key="6">
    <source>
        <dbReference type="ARBA" id="ARBA00060850"/>
    </source>
</evidence>
<dbReference type="InterPro" id="IPR036576">
    <property type="entry name" value="WRKY_dom_sf"/>
</dbReference>
<evidence type="ECO:0000256" key="5">
    <source>
        <dbReference type="ARBA" id="ARBA00023242"/>
    </source>
</evidence>